<dbReference type="SMART" id="SM00061">
    <property type="entry name" value="MATH"/>
    <property type="match status" value="2"/>
</dbReference>
<evidence type="ECO:0000256" key="1">
    <source>
        <dbReference type="ARBA" id="ARBA00023157"/>
    </source>
</evidence>
<feature type="domain" description="MATH" evidence="3">
    <location>
        <begin position="19"/>
        <end position="143"/>
    </location>
</feature>
<evidence type="ECO:0000313" key="5">
    <source>
        <dbReference type="EMBL" id="CAA0393003.1"/>
    </source>
</evidence>
<evidence type="ECO:0000256" key="2">
    <source>
        <dbReference type="ARBA" id="ARBA00023180"/>
    </source>
</evidence>
<dbReference type="SUPFAM" id="SSF49599">
    <property type="entry name" value="TRAF domain-like"/>
    <property type="match status" value="2"/>
</dbReference>
<keyword evidence="1" id="KW-1015">Disulfide bond</keyword>
<evidence type="ECO:0000313" key="6">
    <source>
        <dbReference type="Proteomes" id="UP000434276"/>
    </source>
</evidence>
<dbReference type="InterPro" id="IPR002083">
    <property type="entry name" value="MATH/TRAF_dom"/>
</dbReference>
<dbReference type="Pfam" id="PF22486">
    <property type="entry name" value="MATH_2"/>
    <property type="match status" value="2"/>
</dbReference>
<feature type="domain" description="MATH" evidence="3">
    <location>
        <begin position="165"/>
        <end position="291"/>
    </location>
</feature>
<dbReference type="PROSITE" id="PS50144">
    <property type="entry name" value="MATH"/>
    <property type="match status" value="2"/>
</dbReference>
<dbReference type="FunFam" id="2.60.40.420:FF:000034">
    <property type="entry name" value="Cupredoxin superfamily protein"/>
    <property type="match status" value="2"/>
</dbReference>
<dbReference type="Pfam" id="PF02298">
    <property type="entry name" value="Cu_bind_like"/>
    <property type="match status" value="2"/>
</dbReference>
<dbReference type="SUPFAM" id="SSF49503">
    <property type="entry name" value="Cupredoxins"/>
    <property type="match status" value="2"/>
</dbReference>
<dbReference type="Proteomes" id="UP000434276">
    <property type="component" value="Unassembled WGS sequence"/>
</dbReference>
<gene>
    <name evidence="5" type="ORF">C24_LOCUS16792</name>
</gene>
<feature type="domain" description="Phytocyanin" evidence="4">
    <location>
        <begin position="277"/>
        <end position="374"/>
    </location>
</feature>
<dbReference type="FunFam" id="2.60.210.10:FF:000013">
    <property type="entry name" value="TRAF-like family protein"/>
    <property type="match status" value="1"/>
</dbReference>
<evidence type="ECO:0000259" key="3">
    <source>
        <dbReference type="PROSITE" id="PS50144"/>
    </source>
</evidence>
<keyword evidence="2" id="KW-0325">Glycoprotein</keyword>
<dbReference type="Gene3D" id="2.60.210.10">
    <property type="entry name" value="Apoptosis, Tumor Necrosis Factor Receptor Associated Protein 2, Chain A"/>
    <property type="match status" value="2"/>
</dbReference>
<organism evidence="5 6">
    <name type="scientific">Arabidopsis thaliana</name>
    <name type="common">Mouse-ear cress</name>
    <dbReference type="NCBI Taxonomy" id="3702"/>
    <lineage>
        <taxon>Eukaryota</taxon>
        <taxon>Viridiplantae</taxon>
        <taxon>Streptophyta</taxon>
        <taxon>Embryophyta</taxon>
        <taxon>Tracheophyta</taxon>
        <taxon>Spermatophyta</taxon>
        <taxon>Magnoliopsida</taxon>
        <taxon>eudicotyledons</taxon>
        <taxon>Gunneridae</taxon>
        <taxon>Pentapetalae</taxon>
        <taxon>rosids</taxon>
        <taxon>malvids</taxon>
        <taxon>Brassicales</taxon>
        <taxon>Brassicaceae</taxon>
        <taxon>Camelineae</taxon>
        <taxon>Arabidopsis</taxon>
    </lineage>
</organism>
<accession>A0A5S9XNX3</accession>
<dbReference type="InterPro" id="IPR008974">
    <property type="entry name" value="TRAF-like"/>
</dbReference>
<name>A0A5S9XNX3_ARATH</name>
<dbReference type="GO" id="GO:0009055">
    <property type="term" value="F:electron transfer activity"/>
    <property type="evidence" value="ECO:0007669"/>
    <property type="project" value="InterPro"/>
</dbReference>
<dbReference type="ExpressionAtlas" id="A0A5S9XNX3">
    <property type="expression patterns" value="baseline and differential"/>
</dbReference>
<proteinExistence type="predicted"/>
<dbReference type="InterPro" id="IPR008972">
    <property type="entry name" value="Cupredoxin"/>
</dbReference>
<reference evidence="5 6" key="1">
    <citation type="submission" date="2019-12" db="EMBL/GenBank/DDBJ databases">
        <authorList>
            <person name="Jiao W.-B."/>
            <person name="Schneeberger K."/>
        </authorList>
    </citation>
    <scope>NUCLEOTIDE SEQUENCE [LARGE SCALE GENOMIC DNA]</scope>
    <source>
        <strain evidence="6">cv. C24</strain>
    </source>
</reference>
<dbReference type="PANTHER" id="PTHR46162:SF19">
    <property type="entry name" value="TRAF-LIKE FAMILY PROTEIN"/>
    <property type="match status" value="1"/>
</dbReference>
<dbReference type="Gene3D" id="2.60.40.420">
    <property type="entry name" value="Cupredoxins - blue copper proteins"/>
    <property type="match status" value="2"/>
</dbReference>
<protein>
    <submittedName>
        <fullName evidence="5">Uncharacterized protein</fullName>
    </submittedName>
</protein>
<feature type="domain" description="Phytocyanin" evidence="4">
    <location>
        <begin position="368"/>
        <end position="474"/>
    </location>
</feature>
<dbReference type="InterPro" id="IPR003245">
    <property type="entry name" value="Phytocyanin_dom"/>
</dbReference>
<evidence type="ECO:0000259" key="4">
    <source>
        <dbReference type="PROSITE" id="PS51485"/>
    </source>
</evidence>
<dbReference type="PROSITE" id="PS51485">
    <property type="entry name" value="PHYTOCYANIN"/>
    <property type="match status" value="2"/>
</dbReference>
<dbReference type="OrthoDB" id="1883087at2759"/>
<dbReference type="CDD" id="cd00121">
    <property type="entry name" value="MATH"/>
    <property type="match status" value="2"/>
</dbReference>
<dbReference type="PANTHER" id="PTHR46162">
    <property type="entry name" value="TRAF-LIKE FAMILY PROTEIN"/>
    <property type="match status" value="1"/>
</dbReference>
<dbReference type="EMBL" id="CACSHJ010000095">
    <property type="protein sequence ID" value="CAA0393003.1"/>
    <property type="molecule type" value="Genomic_DNA"/>
</dbReference>
<dbReference type="AlphaFoldDB" id="A0A5S9XNX3"/>
<sequence length="510" mass="57843">MSRPISLEEMVRLFKVRHATAHMFKIDHFSLLRKHGIEKVESSVFDLAGHKWKLSVHPNGHTNAKGTHYVSLYLMNQAPVYDTLTYELLAVSQLEPKWHTHGRDEYETNEELGSEGFREFISLVDLKKNGFLIGDCCMFGVKFHGIEPAKPGTAESFSLIEKPLNHRVTWMMTMFSSFNPGNVHQSNEFVVGTRKWRIKVHPRGSMGEKDKSFSVYLSALGFVNNAPKTKTYARFKLRVLDQVSRNHVEKTISGWLGAEPDDRHGFADFMPLGELDDPYLVKDKLYVGVDFDVISKLVFHVGDSLIFEHNHNLNDVTQVSGALEYEFCDSSSPKAVYNPGHDIVTLTEPGFHYFISSNHAQCASGQKLDILVSWCGSKGWSVSQESDFYYRWNEKTQFPIGDSLLFEYDNEVNDVLEISGDLEFISCYPISPVAVHMTGHDLVTLTEPGVHYFISSKTPGHCYAGLKLRVVVGPLTKAVPVPNVPTKKIELSLMDRFNRWLRTFGPQPHH</sequence>